<evidence type="ECO:0000313" key="2">
    <source>
        <dbReference type="Proteomes" id="UP000608071"/>
    </source>
</evidence>
<accession>A0ABR8T3J4</accession>
<keyword evidence="2" id="KW-1185">Reference proteome</keyword>
<dbReference type="RefSeq" id="WP_191803360.1">
    <property type="nucleotide sequence ID" value="NZ_JACSQL010000011.1"/>
</dbReference>
<protein>
    <submittedName>
        <fullName evidence="1">Uncharacterized protein</fullName>
    </submittedName>
</protein>
<gene>
    <name evidence="1" type="ORF">H9647_20025</name>
</gene>
<organism evidence="1 2">
    <name type="scientific">Paenibacillus gallinarum</name>
    <dbReference type="NCBI Taxonomy" id="2762232"/>
    <lineage>
        <taxon>Bacteria</taxon>
        <taxon>Bacillati</taxon>
        <taxon>Bacillota</taxon>
        <taxon>Bacilli</taxon>
        <taxon>Bacillales</taxon>
        <taxon>Paenibacillaceae</taxon>
        <taxon>Paenibacillus</taxon>
    </lineage>
</organism>
<comment type="caution">
    <text evidence="1">The sequence shown here is derived from an EMBL/GenBank/DDBJ whole genome shotgun (WGS) entry which is preliminary data.</text>
</comment>
<dbReference type="EMBL" id="JACSQL010000011">
    <property type="protein sequence ID" value="MBD7970359.1"/>
    <property type="molecule type" value="Genomic_DNA"/>
</dbReference>
<reference evidence="1 2" key="1">
    <citation type="submission" date="2020-08" db="EMBL/GenBank/DDBJ databases">
        <title>A Genomic Blueprint of the Chicken Gut Microbiome.</title>
        <authorList>
            <person name="Gilroy R."/>
            <person name="Ravi A."/>
            <person name="Getino M."/>
            <person name="Pursley I."/>
            <person name="Horton D.L."/>
            <person name="Alikhan N.-F."/>
            <person name="Baker D."/>
            <person name="Gharbi K."/>
            <person name="Hall N."/>
            <person name="Watson M."/>
            <person name="Adriaenssens E.M."/>
            <person name="Foster-Nyarko E."/>
            <person name="Jarju S."/>
            <person name="Secka A."/>
            <person name="Antonio M."/>
            <person name="Oren A."/>
            <person name="Chaudhuri R."/>
            <person name="La Ragione R.M."/>
            <person name="Hildebrand F."/>
            <person name="Pallen M.J."/>
        </authorList>
    </citation>
    <scope>NUCLEOTIDE SEQUENCE [LARGE SCALE GENOMIC DNA]</scope>
    <source>
        <strain evidence="1 2">Sa2BVA9</strain>
    </source>
</reference>
<sequence>MGFKSVTEETTRVNADNVREDLQSRNNKYISQLDPFLLEDYCLAIDHTFRLEIMNNLDGKTVTYILKDALIDIDAFVENMLLPLKLKVEINGSDATLDYNISRVEAVQNSVSFENPKYYIYCDNSNEIGFRFWFLKNK</sequence>
<proteinExistence type="predicted"/>
<evidence type="ECO:0000313" key="1">
    <source>
        <dbReference type="EMBL" id="MBD7970359.1"/>
    </source>
</evidence>
<name>A0ABR8T3J4_9BACL</name>
<dbReference type="Proteomes" id="UP000608071">
    <property type="component" value="Unassembled WGS sequence"/>
</dbReference>